<proteinExistence type="predicted"/>
<keyword evidence="7" id="KW-0378">Hydrolase</keyword>
<evidence type="ECO:0000256" key="1">
    <source>
        <dbReference type="ARBA" id="ARBA00004370"/>
    </source>
</evidence>
<dbReference type="GO" id="GO:0004252">
    <property type="term" value="F:serine-type endopeptidase activity"/>
    <property type="evidence" value="ECO:0007669"/>
    <property type="project" value="InterPro"/>
</dbReference>
<keyword evidence="2 6" id="KW-0812">Transmembrane</keyword>
<protein>
    <submittedName>
        <fullName evidence="7">Signal peptidase</fullName>
        <ecNumber evidence="7">3.4.-.-</ecNumber>
    </submittedName>
</protein>
<dbReference type="GO" id="GO:0006465">
    <property type="term" value="P:signal peptide processing"/>
    <property type="evidence" value="ECO:0007669"/>
    <property type="project" value="InterPro"/>
</dbReference>
<keyword evidence="3 6" id="KW-1133">Transmembrane helix</keyword>
<keyword evidence="8" id="KW-1185">Reference proteome</keyword>
<evidence type="ECO:0000313" key="8">
    <source>
        <dbReference type="Proteomes" id="UP000823736"/>
    </source>
</evidence>
<sequence>MSAGEGPPPRSPDGDDEPDGLFYRFRHAESGPLMFAREMLTSIATVALVGLLLFAISGVWPPMVAVESPSMSPNMQTGDLVFVTEPGRFAPDAAHGDTGVVTHAVGEEVSYKTFNDYGTVMVYDHAGNVGPPIIHRARFWVEEGENWYDRANPAWVRGAENCEQMEYCPAPHAGFITKGDNNGYYDQTGDISPPVKAEWVVGTARLRIPYLGWVRLGVSGAATSGPGVAEATGESSAPANESIEMVTDPTGNATVSGGVDGTAAFGTSAAPAAA</sequence>
<comment type="subcellular location">
    <subcellularLocation>
        <location evidence="1">Membrane</location>
    </subcellularLocation>
</comment>
<evidence type="ECO:0000256" key="5">
    <source>
        <dbReference type="SAM" id="MobiDB-lite"/>
    </source>
</evidence>
<dbReference type="CDD" id="cd06530">
    <property type="entry name" value="S26_SPase_I"/>
    <property type="match status" value="1"/>
</dbReference>
<feature type="region of interest" description="Disordered" evidence="5">
    <location>
        <begin position="1"/>
        <end position="20"/>
    </location>
</feature>
<evidence type="ECO:0000256" key="3">
    <source>
        <dbReference type="ARBA" id="ARBA00022989"/>
    </source>
</evidence>
<reference evidence="7" key="1">
    <citation type="submission" date="2021-03" db="EMBL/GenBank/DDBJ databases">
        <title>Genomic Encyclopedia of Type Strains, Phase IV (KMG-IV): sequencing the most valuable type-strain genomes for metagenomic binning, comparative biology and taxonomic classification.</title>
        <authorList>
            <person name="Goeker M."/>
        </authorList>
    </citation>
    <scope>NUCLEOTIDE SEQUENCE</scope>
    <source>
        <strain evidence="7">DSM 26232</strain>
    </source>
</reference>
<evidence type="ECO:0000256" key="2">
    <source>
        <dbReference type="ARBA" id="ARBA00022692"/>
    </source>
</evidence>
<dbReference type="AlphaFoldDB" id="A0A8T4H5E6"/>
<name>A0A8T4H5E6_9EURY</name>
<organism evidence="7 8">
    <name type="scientific">Halolamina salifodinae</name>
    <dbReference type="NCBI Taxonomy" id="1202767"/>
    <lineage>
        <taxon>Archaea</taxon>
        <taxon>Methanobacteriati</taxon>
        <taxon>Methanobacteriota</taxon>
        <taxon>Stenosarchaea group</taxon>
        <taxon>Halobacteria</taxon>
        <taxon>Halobacteriales</taxon>
        <taxon>Haloferacaceae</taxon>
    </lineage>
</organism>
<dbReference type="EMBL" id="JAGGLC010000007">
    <property type="protein sequence ID" value="MBP1988348.1"/>
    <property type="molecule type" value="Genomic_DNA"/>
</dbReference>
<dbReference type="OrthoDB" id="4822at2157"/>
<dbReference type="PANTHER" id="PTHR10806">
    <property type="entry name" value="SIGNAL PEPTIDASE COMPLEX CATALYTIC SUBUNIT SEC11"/>
    <property type="match status" value="1"/>
</dbReference>
<evidence type="ECO:0000313" key="7">
    <source>
        <dbReference type="EMBL" id="MBP1988348.1"/>
    </source>
</evidence>
<accession>A0A8T4H5E6</accession>
<dbReference type="InterPro" id="IPR036286">
    <property type="entry name" value="LexA/Signal_pep-like_sf"/>
</dbReference>
<dbReference type="InterPro" id="IPR019533">
    <property type="entry name" value="Peptidase_S26"/>
</dbReference>
<dbReference type="EC" id="3.4.-.-" evidence="7"/>
<feature type="compositionally biased region" description="Pro residues" evidence="5">
    <location>
        <begin position="1"/>
        <end position="11"/>
    </location>
</feature>
<evidence type="ECO:0000256" key="6">
    <source>
        <dbReference type="SAM" id="Phobius"/>
    </source>
</evidence>
<dbReference type="SUPFAM" id="SSF51306">
    <property type="entry name" value="LexA/Signal peptidase"/>
    <property type="match status" value="1"/>
</dbReference>
<evidence type="ECO:0000256" key="4">
    <source>
        <dbReference type="ARBA" id="ARBA00023136"/>
    </source>
</evidence>
<feature type="transmembrane region" description="Helical" evidence="6">
    <location>
        <begin position="39"/>
        <end position="60"/>
    </location>
</feature>
<gene>
    <name evidence="7" type="ORF">J2753_002870</name>
</gene>
<keyword evidence="4 6" id="KW-0472">Membrane</keyword>
<dbReference type="GO" id="GO:0016020">
    <property type="term" value="C:membrane"/>
    <property type="evidence" value="ECO:0007669"/>
    <property type="project" value="UniProtKB-SubCell"/>
</dbReference>
<dbReference type="InterPro" id="IPR001733">
    <property type="entry name" value="Peptidase_S26B"/>
</dbReference>
<comment type="caution">
    <text evidence="7">The sequence shown here is derived from an EMBL/GenBank/DDBJ whole genome shotgun (WGS) entry which is preliminary data.</text>
</comment>
<dbReference type="PANTHER" id="PTHR10806:SF6">
    <property type="entry name" value="SIGNAL PEPTIDASE COMPLEX CATALYTIC SUBUNIT SEC11"/>
    <property type="match status" value="1"/>
</dbReference>
<dbReference type="RefSeq" id="WP_209492685.1">
    <property type="nucleotide sequence ID" value="NZ_JAGGLC010000007.1"/>
</dbReference>
<dbReference type="Proteomes" id="UP000823736">
    <property type="component" value="Unassembled WGS sequence"/>
</dbReference>